<dbReference type="AlphaFoldDB" id="A0A1W6Z8X4"/>
<name>A0A1W6Z8X4_9BORD</name>
<evidence type="ECO:0008006" key="3">
    <source>
        <dbReference type="Google" id="ProtNLM"/>
    </source>
</evidence>
<evidence type="ECO:0000313" key="1">
    <source>
        <dbReference type="EMBL" id="ARP93856.1"/>
    </source>
</evidence>
<dbReference type="Pfam" id="PF11828">
    <property type="entry name" value="DUF3348"/>
    <property type="match status" value="1"/>
</dbReference>
<protein>
    <recommendedName>
        <fullName evidence="3">DUF3348 domain-containing protein</fullName>
    </recommendedName>
</protein>
<dbReference type="EMBL" id="CP021111">
    <property type="protein sequence ID" value="ARP93856.1"/>
    <property type="molecule type" value="Genomic_DNA"/>
</dbReference>
<dbReference type="OrthoDB" id="5949373at2"/>
<gene>
    <name evidence="1" type="ORF">CAL15_05320</name>
</gene>
<dbReference type="STRING" id="463040.CAL15_05320"/>
<dbReference type="InterPro" id="IPR021783">
    <property type="entry name" value="DUF3348"/>
</dbReference>
<dbReference type="RefSeq" id="WP_086077629.1">
    <property type="nucleotide sequence ID" value="NZ_CP021111.1"/>
</dbReference>
<reference evidence="1 2" key="1">
    <citation type="submission" date="2017-05" db="EMBL/GenBank/DDBJ databases">
        <title>Complete and WGS of Bordetella genogroups.</title>
        <authorList>
            <person name="Spilker T."/>
            <person name="LiPuma J."/>
        </authorList>
    </citation>
    <scope>NUCLEOTIDE SEQUENCE [LARGE SCALE GENOMIC DNA]</scope>
    <source>
        <strain evidence="1 2">AU7206</strain>
    </source>
</reference>
<evidence type="ECO:0000313" key="2">
    <source>
        <dbReference type="Proteomes" id="UP000194161"/>
    </source>
</evidence>
<accession>A0A1W6Z8X4</accession>
<sequence>MEQTARRAGSGGPAFVRLLARLTDATLPDSGQSLSDRLSLWLAWTDAIALSAVIEGQPVVTAGGASDAAAAARDCARLRADLTGAIVHDAVFSPPKAAAGPRHARAAAPVEADPAYGTYRQRYLALQQTMETGIGNLRSRLRGMLAARTPGLGRLALMDAVMERSLGARERSLLAAVPRLMERHFEQLRQAGEADADPATAPLATPPWLHTFRTHMQHVLLAELDVRLQPVEGLLAALQDR</sequence>
<organism evidence="1 2">
    <name type="scientific">Bordetella genomosp. 13</name>
    <dbReference type="NCBI Taxonomy" id="463040"/>
    <lineage>
        <taxon>Bacteria</taxon>
        <taxon>Pseudomonadati</taxon>
        <taxon>Pseudomonadota</taxon>
        <taxon>Betaproteobacteria</taxon>
        <taxon>Burkholderiales</taxon>
        <taxon>Alcaligenaceae</taxon>
        <taxon>Bordetella</taxon>
    </lineage>
</organism>
<keyword evidence="2" id="KW-1185">Reference proteome</keyword>
<dbReference type="Proteomes" id="UP000194161">
    <property type="component" value="Chromosome"/>
</dbReference>
<dbReference type="KEGG" id="bgm:CAL15_05320"/>
<proteinExistence type="predicted"/>